<evidence type="ECO:0000259" key="1">
    <source>
        <dbReference type="Pfam" id="PF22936"/>
    </source>
</evidence>
<dbReference type="AlphaFoldDB" id="A0AAP0B0L7"/>
<protein>
    <recommendedName>
        <fullName evidence="1">Retrovirus-related Pol polyprotein from transposon TNT 1-94-like beta-barrel domain-containing protein</fullName>
    </recommendedName>
</protein>
<dbReference type="Proteomes" id="UP001418222">
    <property type="component" value="Unassembled WGS sequence"/>
</dbReference>
<comment type="caution">
    <text evidence="2">The sequence shown here is derived from an EMBL/GenBank/DDBJ whole genome shotgun (WGS) entry which is preliminary data.</text>
</comment>
<name>A0AAP0B0L7_9ASPA</name>
<proteinExistence type="predicted"/>
<evidence type="ECO:0000313" key="2">
    <source>
        <dbReference type="EMBL" id="KAK8921656.1"/>
    </source>
</evidence>
<dbReference type="InterPro" id="IPR054722">
    <property type="entry name" value="PolX-like_BBD"/>
</dbReference>
<evidence type="ECO:0000313" key="3">
    <source>
        <dbReference type="Proteomes" id="UP001418222"/>
    </source>
</evidence>
<keyword evidence="3" id="KW-1185">Reference proteome</keyword>
<dbReference type="EMBL" id="JBBWWQ010000018">
    <property type="protein sequence ID" value="KAK8921656.1"/>
    <property type="molecule type" value="Genomic_DNA"/>
</dbReference>
<dbReference type="Pfam" id="PF22936">
    <property type="entry name" value="Pol_BBD"/>
    <property type="match status" value="1"/>
</dbReference>
<sequence length="486" mass="52771">MRGAILKFHRLDWYESSGGYTAQSLRRNEGVITLRARVCGTGRGLSAWSLLSYECIFDNDSCAPIQDLLFHDNQSSPLVARSSTLAARSSTLAARSSPLAARSSPLAARSARGLLLKSAPWTTLPRDSLLLSRGPLSLPRDLTTGCFYFPLRIVLLPLGLSSPPNCVECSSGLLSLIARTGFSCRCGRLSLTARYGLRPLRFVLWPLLCRVLRLSAATFSNPHGIRFWLWPFLPLVCCHVTAGGSVSGRGQSCRYLLVAATSSLLLTVTFLSLASLLRVPCCCQLQGRIDHSSSSIVSISGGTFSCLAHSSSWILDSWASHHITSRQPSRYLDSVHPKSITVASGDTIPIFGSADIHITPSITLRSVLHVLGSPFNLLSISRLTQDLDCYVTFSSTSCVVQERNTHSIIGKGNLSNGLYILDPSPPMVLSSISSSEWHRHLGHPPLNILRKALPMFPSENSLVCPVFMEKSSVYVLASSHSECCAL</sequence>
<accession>A0AAP0B0L7</accession>
<gene>
    <name evidence="2" type="ORF">KSP39_PZI019975</name>
</gene>
<organism evidence="2 3">
    <name type="scientific">Platanthera zijinensis</name>
    <dbReference type="NCBI Taxonomy" id="2320716"/>
    <lineage>
        <taxon>Eukaryota</taxon>
        <taxon>Viridiplantae</taxon>
        <taxon>Streptophyta</taxon>
        <taxon>Embryophyta</taxon>
        <taxon>Tracheophyta</taxon>
        <taxon>Spermatophyta</taxon>
        <taxon>Magnoliopsida</taxon>
        <taxon>Liliopsida</taxon>
        <taxon>Asparagales</taxon>
        <taxon>Orchidaceae</taxon>
        <taxon>Orchidoideae</taxon>
        <taxon>Orchideae</taxon>
        <taxon>Orchidinae</taxon>
        <taxon>Platanthera</taxon>
    </lineage>
</organism>
<feature type="domain" description="Retrovirus-related Pol polyprotein from transposon TNT 1-94-like beta-barrel" evidence="1">
    <location>
        <begin position="313"/>
        <end position="385"/>
    </location>
</feature>
<reference evidence="2 3" key="1">
    <citation type="journal article" date="2022" name="Nat. Plants">
        <title>Genomes of leafy and leafless Platanthera orchids illuminate the evolution of mycoheterotrophy.</title>
        <authorList>
            <person name="Li M.H."/>
            <person name="Liu K.W."/>
            <person name="Li Z."/>
            <person name="Lu H.C."/>
            <person name="Ye Q.L."/>
            <person name="Zhang D."/>
            <person name="Wang J.Y."/>
            <person name="Li Y.F."/>
            <person name="Zhong Z.M."/>
            <person name="Liu X."/>
            <person name="Yu X."/>
            <person name="Liu D.K."/>
            <person name="Tu X.D."/>
            <person name="Liu B."/>
            <person name="Hao Y."/>
            <person name="Liao X.Y."/>
            <person name="Jiang Y.T."/>
            <person name="Sun W.H."/>
            <person name="Chen J."/>
            <person name="Chen Y.Q."/>
            <person name="Ai Y."/>
            <person name="Zhai J.W."/>
            <person name="Wu S.S."/>
            <person name="Zhou Z."/>
            <person name="Hsiao Y.Y."/>
            <person name="Wu W.L."/>
            <person name="Chen Y.Y."/>
            <person name="Lin Y.F."/>
            <person name="Hsu J.L."/>
            <person name="Li C.Y."/>
            <person name="Wang Z.W."/>
            <person name="Zhao X."/>
            <person name="Zhong W.Y."/>
            <person name="Ma X.K."/>
            <person name="Ma L."/>
            <person name="Huang J."/>
            <person name="Chen G.Z."/>
            <person name="Huang M.Z."/>
            <person name="Huang L."/>
            <person name="Peng D.H."/>
            <person name="Luo Y.B."/>
            <person name="Zou S.Q."/>
            <person name="Chen S.P."/>
            <person name="Lan S."/>
            <person name="Tsai W.C."/>
            <person name="Van de Peer Y."/>
            <person name="Liu Z.J."/>
        </authorList>
    </citation>
    <scope>NUCLEOTIDE SEQUENCE [LARGE SCALE GENOMIC DNA]</scope>
    <source>
        <strain evidence="2">Lor287</strain>
    </source>
</reference>